<keyword evidence="16" id="KW-1185">Reference proteome</keyword>
<keyword evidence="6 11" id="KW-0274">FAD</keyword>
<evidence type="ECO:0000256" key="11">
    <source>
        <dbReference type="HAMAP-Rule" id="MF_01211"/>
    </source>
</evidence>
<dbReference type="InterPro" id="IPR039261">
    <property type="entry name" value="FNR_nucleotide-bd"/>
</dbReference>
<evidence type="ECO:0000256" key="8">
    <source>
        <dbReference type="ARBA" id="ARBA00022982"/>
    </source>
</evidence>
<evidence type="ECO:0000256" key="9">
    <source>
        <dbReference type="ARBA" id="ARBA00023004"/>
    </source>
</evidence>
<keyword evidence="4 11" id="KW-0001">2Fe-2S</keyword>
<evidence type="ECO:0000256" key="1">
    <source>
        <dbReference type="ARBA" id="ARBA00006422"/>
    </source>
</evidence>
<evidence type="ECO:0000256" key="6">
    <source>
        <dbReference type="ARBA" id="ARBA00022827"/>
    </source>
</evidence>
<evidence type="ECO:0000256" key="5">
    <source>
        <dbReference type="ARBA" id="ARBA00022723"/>
    </source>
</evidence>
<evidence type="ECO:0000313" key="16">
    <source>
        <dbReference type="Proteomes" id="UP000460257"/>
    </source>
</evidence>
<evidence type="ECO:0000313" key="15">
    <source>
        <dbReference type="EMBL" id="MQN01852.1"/>
    </source>
</evidence>
<comment type="subunit">
    <text evidence="11">Heterotetramer of 2 PyrK and 2 PyrD type B subunits.</text>
</comment>
<dbReference type="Gene3D" id="2.10.240.10">
    <property type="entry name" value="Dihydroorotate dehydrogenase, electron transfer subunit"/>
    <property type="match status" value="1"/>
</dbReference>
<keyword evidence="2 11" id="KW-0813">Transport</keyword>
<feature type="binding site" evidence="11 13">
    <location>
        <position position="246"/>
    </location>
    <ligand>
        <name>[2Fe-2S] cluster</name>
        <dbReference type="ChEBI" id="CHEBI:190135"/>
    </ligand>
</feature>
<dbReference type="Pfam" id="PF10418">
    <property type="entry name" value="DHODB_Fe-S_bind"/>
    <property type="match status" value="1"/>
</dbReference>
<feature type="binding site" evidence="11 13">
    <location>
        <position position="219"/>
    </location>
    <ligand>
        <name>[2Fe-2S] cluster</name>
        <dbReference type="ChEBI" id="CHEBI:190135"/>
    </ligand>
</feature>
<keyword evidence="8 11" id="KW-0249">Electron transport</keyword>
<evidence type="ECO:0000256" key="4">
    <source>
        <dbReference type="ARBA" id="ARBA00022714"/>
    </source>
</evidence>
<evidence type="ECO:0000256" key="12">
    <source>
        <dbReference type="PIRSR" id="PIRSR006816-1"/>
    </source>
</evidence>
<comment type="cofactor">
    <cofactor evidence="11">
        <name>[2Fe-2S] cluster</name>
        <dbReference type="ChEBI" id="CHEBI:190135"/>
    </cofactor>
    <text evidence="11">Binds 1 [2Fe-2S] cluster per subunit.</text>
</comment>
<keyword evidence="3 11" id="KW-0285">Flavoprotein</keyword>
<dbReference type="GO" id="GO:0051537">
    <property type="term" value="F:2 iron, 2 sulfur cluster binding"/>
    <property type="evidence" value="ECO:0007669"/>
    <property type="project" value="UniProtKB-KW"/>
</dbReference>
<evidence type="ECO:0000256" key="10">
    <source>
        <dbReference type="ARBA" id="ARBA00023014"/>
    </source>
</evidence>
<evidence type="ECO:0000259" key="14">
    <source>
        <dbReference type="PROSITE" id="PS51384"/>
    </source>
</evidence>
<evidence type="ECO:0000256" key="13">
    <source>
        <dbReference type="PIRSR" id="PIRSR006816-2"/>
    </source>
</evidence>
<dbReference type="Gene3D" id="3.40.50.80">
    <property type="entry name" value="Nucleotide-binding domain of ferredoxin-NADP reductase (FNR) module"/>
    <property type="match status" value="1"/>
</dbReference>
<dbReference type="PANTHER" id="PTHR43513">
    <property type="entry name" value="DIHYDROOROTATE DEHYDROGENASE B (NAD(+)), ELECTRON TRANSFER SUBUNIT"/>
    <property type="match status" value="1"/>
</dbReference>
<dbReference type="InterPro" id="IPR017938">
    <property type="entry name" value="Riboflavin_synthase-like_b-brl"/>
</dbReference>
<dbReference type="InterPro" id="IPR017927">
    <property type="entry name" value="FAD-bd_FR_type"/>
</dbReference>
<dbReference type="PIRSF" id="PIRSF006816">
    <property type="entry name" value="Cyc3_hyd_g"/>
    <property type="match status" value="1"/>
</dbReference>
<dbReference type="Pfam" id="PF00970">
    <property type="entry name" value="FAD_binding_6"/>
    <property type="match status" value="1"/>
</dbReference>
<feature type="binding site" evidence="11 13">
    <location>
        <position position="227"/>
    </location>
    <ligand>
        <name>[2Fe-2S] cluster</name>
        <dbReference type="ChEBI" id="CHEBI:190135"/>
    </ligand>
</feature>
<evidence type="ECO:0000256" key="2">
    <source>
        <dbReference type="ARBA" id="ARBA00022448"/>
    </source>
</evidence>
<name>A0A6N7J010_9FIRM</name>
<dbReference type="AlphaFoldDB" id="A0A6N7J010"/>
<dbReference type="Gene3D" id="2.40.30.10">
    <property type="entry name" value="Translation factors"/>
    <property type="match status" value="1"/>
</dbReference>
<feature type="binding site" evidence="11 12">
    <location>
        <begin position="55"/>
        <end position="58"/>
    </location>
    <ligand>
        <name>FAD</name>
        <dbReference type="ChEBI" id="CHEBI:57692"/>
    </ligand>
</feature>
<dbReference type="InterPro" id="IPR019480">
    <property type="entry name" value="Dihydroorotate_DH_Fe-S-bd"/>
</dbReference>
<comment type="cofactor">
    <cofactor evidence="13">
        <name>[2Fe-2S] cluster</name>
        <dbReference type="ChEBI" id="CHEBI:190135"/>
    </cofactor>
    <text evidence="13">Binds 1 [2Fe-2S] cluster per subunit.</text>
</comment>
<dbReference type="GO" id="GO:0016491">
    <property type="term" value="F:oxidoreductase activity"/>
    <property type="evidence" value="ECO:0007669"/>
    <property type="project" value="InterPro"/>
</dbReference>
<dbReference type="UniPathway" id="UPA00070">
    <property type="reaction ID" value="UER00945"/>
</dbReference>
<accession>A0A6N7J010</accession>
<comment type="caution">
    <text evidence="15">The sequence shown here is derived from an EMBL/GenBank/DDBJ whole genome shotgun (WGS) entry which is preliminary data.</text>
</comment>
<dbReference type="InterPro" id="IPR037117">
    <property type="entry name" value="Dihydroorotate_DH_ele_sf"/>
</dbReference>
<reference evidence="15" key="1">
    <citation type="journal article" date="2020" name="Appl. Environ. Microbiol.">
        <title>Medium-Chain Fatty Acid Synthesis by 'Candidatus Weimeria bifida' gen. nov., sp. nov., and 'Candidatus Pseudoramibacter fermentans' sp. nov.</title>
        <authorList>
            <person name="Scarborough M.J."/>
            <person name="Myers K.S."/>
            <person name="Donohue T.J."/>
            <person name="Noguera D.R."/>
        </authorList>
    </citation>
    <scope>NUCLEOTIDE SEQUENCE</scope>
    <source>
        <strain evidence="15">LCO1.1</strain>
    </source>
</reference>
<dbReference type="PANTHER" id="PTHR43513:SF3">
    <property type="entry name" value="DIHYDROOROTATE DEHYDROGENASE B (NAD(+)), ELECTRON TRANSFER SUBUNIT-RELATED"/>
    <property type="match status" value="1"/>
</dbReference>
<keyword evidence="7 11" id="KW-0665">Pyrimidine biosynthesis</keyword>
<dbReference type="InterPro" id="IPR008333">
    <property type="entry name" value="Cbr1-like_FAD-bd_dom"/>
</dbReference>
<dbReference type="GO" id="GO:0044205">
    <property type="term" value="P:'de novo' UMP biosynthetic process"/>
    <property type="evidence" value="ECO:0007669"/>
    <property type="project" value="UniProtKB-UniRule"/>
</dbReference>
<dbReference type="Proteomes" id="UP000460257">
    <property type="component" value="Unassembled WGS sequence"/>
</dbReference>
<gene>
    <name evidence="11" type="primary">pyrK</name>
    <name evidence="15" type="ORF">FRC54_08020</name>
</gene>
<comment type="pathway">
    <text evidence="11">Pyrimidine metabolism; UMP biosynthesis via de novo pathway; orotate from (S)-dihydroorotate (NAD(+) route): step 1/1.</text>
</comment>
<comment type="similarity">
    <text evidence="1 11">Belongs to the PyrK family.</text>
</comment>
<proteinExistence type="inferred from homology"/>
<sequence>MEEDKRKKETAFIIRQEQVAENIFSMWINTPSSQVAKPGQFLNLFCHDKSRLLPRPISICEIDRLRGSIRLVYRVSGKGTDEFSHLSSGDTIQFIGPLGNGFPLDIPQKDAMIIGGGIGIPPMLELAKEFPSSCKIVLGYSNFPFLKEEFEKTGSSVYVATENGSYGTKGTVVSAIMENYLKANVIFACGPLPMLRAVKQFAKVRNMECYISMEEKMACGVGACLGCTIDTVDVNGHLNVKKARVCKDGPVFNAKEVII</sequence>
<keyword evidence="9 11" id="KW-0408">Iron</keyword>
<comment type="cofactor">
    <cofactor evidence="11 12">
        <name>FAD</name>
        <dbReference type="ChEBI" id="CHEBI:57692"/>
    </cofactor>
    <text evidence="11 12">Binds 1 FAD per subunit.</text>
</comment>
<dbReference type="InterPro" id="IPR050353">
    <property type="entry name" value="PyrK_electron_transfer"/>
</dbReference>
<dbReference type="SUPFAM" id="SSF63380">
    <property type="entry name" value="Riboflavin synthase domain-like"/>
    <property type="match status" value="1"/>
</dbReference>
<feature type="binding site" evidence="11 12">
    <location>
        <begin position="72"/>
        <end position="74"/>
    </location>
    <ligand>
        <name>FAD</name>
        <dbReference type="ChEBI" id="CHEBI:57692"/>
    </ligand>
</feature>
<dbReference type="GO" id="GO:0009055">
    <property type="term" value="F:electron transfer activity"/>
    <property type="evidence" value="ECO:0007669"/>
    <property type="project" value="UniProtKB-UniRule"/>
</dbReference>
<keyword evidence="5 11" id="KW-0479">Metal-binding</keyword>
<evidence type="ECO:0000256" key="7">
    <source>
        <dbReference type="ARBA" id="ARBA00022975"/>
    </source>
</evidence>
<dbReference type="CDD" id="cd06218">
    <property type="entry name" value="DHOD_e_trans"/>
    <property type="match status" value="1"/>
</dbReference>
<dbReference type="InterPro" id="IPR012165">
    <property type="entry name" value="Cyt_c3_hydrogenase_gsu"/>
</dbReference>
<feature type="binding site" evidence="11 13">
    <location>
        <position position="224"/>
    </location>
    <ligand>
        <name>[2Fe-2S] cluster</name>
        <dbReference type="ChEBI" id="CHEBI:190135"/>
    </ligand>
</feature>
<feature type="binding site" evidence="11 12">
    <location>
        <begin position="79"/>
        <end position="80"/>
    </location>
    <ligand>
        <name>FAD</name>
        <dbReference type="ChEBI" id="CHEBI:57692"/>
    </ligand>
</feature>
<evidence type="ECO:0000256" key="3">
    <source>
        <dbReference type="ARBA" id="ARBA00022630"/>
    </source>
</evidence>
<dbReference type="InterPro" id="IPR023455">
    <property type="entry name" value="Dihydroorotate_DHASE_ETsu"/>
</dbReference>
<dbReference type="PROSITE" id="PS51384">
    <property type="entry name" value="FAD_FR"/>
    <property type="match status" value="1"/>
</dbReference>
<feature type="domain" description="FAD-binding FR-type" evidence="14">
    <location>
        <begin position="6"/>
        <end position="104"/>
    </location>
</feature>
<organism evidence="15 16">
    <name type="scientific">Candidatus Weimeria bifida</name>
    <dbReference type="NCBI Taxonomy" id="2599074"/>
    <lineage>
        <taxon>Bacteria</taxon>
        <taxon>Bacillati</taxon>
        <taxon>Bacillota</taxon>
        <taxon>Clostridia</taxon>
        <taxon>Lachnospirales</taxon>
        <taxon>Lachnospiraceae</taxon>
        <taxon>Candidatus Weimeria</taxon>
    </lineage>
</organism>
<protein>
    <recommendedName>
        <fullName evidence="11">Dihydroorotate dehydrogenase B (NAD(+)), electron transfer subunit</fullName>
    </recommendedName>
    <alternativeName>
        <fullName evidence="11">Dihydroorotate oxidase B, electron transfer subunit</fullName>
    </alternativeName>
</protein>
<comment type="function">
    <text evidence="11">Responsible for channeling the electrons from the oxidation of dihydroorotate from the FMN redox center in the PyrD type B subunit to the ultimate electron acceptor NAD(+).</text>
</comment>
<dbReference type="GO" id="GO:0046872">
    <property type="term" value="F:metal ion binding"/>
    <property type="evidence" value="ECO:0007669"/>
    <property type="project" value="UniProtKB-KW"/>
</dbReference>
<dbReference type="EMBL" id="VOGC01000006">
    <property type="protein sequence ID" value="MQN01852.1"/>
    <property type="molecule type" value="Genomic_DNA"/>
</dbReference>
<dbReference type="SUPFAM" id="SSF52343">
    <property type="entry name" value="Ferredoxin reductase-like, C-terminal NADP-linked domain"/>
    <property type="match status" value="1"/>
</dbReference>
<dbReference type="GO" id="GO:0050660">
    <property type="term" value="F:flavin adenine dinucleotide binding"/>
    <property type="evidence" value="ECO:0007669"/>
    <property type="project" value="InterPro"/>
</dbReference>
<keyword evidence="10 11" id="KW-0411">Iron-sulfur</keyword>
<dbReference type="HAMAP" id="MF_01211">
    <property type="entry name" value="DHODB_Fe_S_bind"/>
    <property type="match status" value="1"/>
</dbReference>